<proteinExistence type="predicted"/>
<dbReference type="EMBL" id="AWQS01000014">
    <property type="protein sequence ID" value="EWT07367.1"/>
    <property type="molecule type" value="Genomic_DNA"/>
</dbReference>
<keyword evidence="1" id="KW-0732">Signal</keyword>
<evidence type="ECO:0000313" key="3">
    <source>
        <dbReference type="Proteomes" id="UP000019494"/>
    </source>
</evidence>
<evidence type="ECO:0000313" key="2">
    <source>
        <dbReference type="EMBL" id="EWT07367.1"/>
    </source>
</evidence>
<organism evidence="2 3">
    <name type="scientific">Intrasporangium chromatireducens Q5-1</name>
    <dbReference type="NCBI Taxonomy" id="584657"/>
    <lineage>
        <taxon>Bacteria</taxon>
        <taxon>Bacillati</taxon>
        <taxon>Actinomycetota</taxon>
        <taxon>Actinomycetes</taxon>
        <taxon>Micrococcales</taxon>
        <taxon>Intrasporangiaceae</taxon>
        <taxon>Intrasporangium</taxon>
    </lineage>
</organism>
<dbReference type="AlphaFoldDB" id="W9GQL6"/>
<name>W9GQL6_9MICO</name>
<feature type="signal peptide" evidence="1">
    <location>
        <begin position="1"/>
        <end position="28"/>
    </location>
</feature>
<gene>
    <name evidence="2" type="ORF">N864_08315</name>
</gene>
<dbReference type="OrthoDB" id="5111058at2"/>
<reference evidence="3" key="1">
    <citation type="submission" date="2013-08" db="EMBL/GenBank/DDBJ databases">
        <title>Intrasporangium oryzae NRRL B-24470.</title>
        <authorList>
            <person name="Liu H."/>
            <person name="Wang G."/>
        </authorList>
    </citation>
    <scope>NUCLEOTIDE SEQUENCE [LARGE SCALE GENOMIC DNA]</scope>
    <source>
        <strain evidence="3">Q5-1</strain>
    </source>
</reference>
<dbReference type="PROSITE" id="PS51318">
    <property type="entry name" value="TAT"/>
    <property type="match status" value="1"/>
</dbReference>
<evidence type="ECO:0000256" key="1">
    <source>
        <dbReference type="SAM" id="SignalP"/>
    </source>
</evidence>
<feature type="chain" id="PRO_5038740057" evidence="1">
    <location>
        <begin position="29"/>
        <end position="154"/>
    </location>
</feature>
<dbReference type="InterPro" id="IPR006311">
    <property type="entry name" value="TAT_signal"/>
</dbReference>
<sequence>MHRPTRRASLTLGALAAATLLGGTAAVAGGASTDLLKAPMQGSVLSDPPLFGAVRGGAPWVITSGEAKLASDGTVKVSLDGLLIPGVGVGPVRTVSATVACNGTAVATTTAVPFSAAGDAAIKARVTLPDRCLAPAVLVNPNGNAAVYIAATGR</sequence>
<keyword evidence="3" id="KW-1185">Reference proteome</keyword>
<accession>W9GQL6</accession>
<dbReference type="RefSeq" id="WP_034713497.1">
    <property type="nucleotide sequence ID" value="NZ_AWQS01000014.1"/>
</dbReference>
<comment type="caution">
    <text evidence="2">The sequence shown here is derived from an EMBL/GenBank/DDBJ whole genome shotgun (WGS) entry which is preliminary data.</text>
</comment>
<dbReference type="Proteomes" id="UP000019494">
    <property type="component" value="Unassembled WGS sequence"/>
</dbReference>
<protein>
    <submittedName>
        <fullName evidence="2">Uncharacterized protein</fullName>
    </submittedName>
</protein>